<comment type="caution">
    <text evidence="5">The sequence shown here is derived from an EMBL/GenBank/DDBJ whole genome shotgun (WGS) entry which is preliminary data.</text>
</comment>
<evidence type="ECO:0000256" key="1">
    <source>
        <dbReference type="ARBA" id="ARBA00006534"/>
    </source>
</evidence>
<keyword evidence="4" id="KW-0720">Serine protease</keyword>
<dbReference type="AlphaFoldDB" id="A0A0G1U7Q4"/>
<dbReference type="PANTHER" id="PTHR20842:SF0">
    <property type="entry name" value="ALPHA-ASPARTYL DIPEPTIDASE"/>
    <property type="match status" value="1"/>
</dbReference>
<dbReference type="InterPro" id="IPR005320">
    <property type="entry name" value="Peptidase_S51"/>
</dbReference>
<gene>
    <name evidence="5" type="ORF">UY19_C0006G0042</name>
</gene>
<dbReference type="SUPFAM" id="SSF52317">
    <property type="entry name" value="Class I glutamine amidotransferase-like"/>
    <property type="match status" value="1"/>
</dbReference>
<evidence type="ECO:0000313" key="5">
    <source>
        <dbReference type="EMBL" id="KKU90104.1"/>
    </source>
</evidence>
<sequence>MYLFLASSLDKTLPLLRPLLKNKPATKVAFIANASDNAQEHPWWVDNDRIKFKELGYETTDIDLRTITAEELEQTLADADILHIAGGAVFYLVGLIRKRGLESTIVDTIKNDSIIYTGTSAGAMIMGPSLAMFAFDEEEKPFLADVPDQKGLGIINFSIMPHSNNPEFVNEFGKVVEKLPINTDPLLFIQDTQAVWLENNTFKIVSL</sequence>
<reference evidence="5 6" key="1">
    <citation type="journal article" date="2015" name="Nature">
        <title>rRNA introns, odd ribosomes, and small enigmatic genomes across a large radiation of phyla.</title>
        <authorList>
            <person name="Brown C.T."/>
            <person name="Hug L.A."/>
            <person name="Thomas B.C."/>
            <person name="Sharon I."/>
            <person name="Castelle C.J."/>
            <person name="Singh A."/>
            <person name="Wilkins M.J."/>
            <person name="Williams K.H."/>
            <person name="Banfield J.F."/>
        </authorList>
    </citation>
    <scope>NUCLEOTIDE SEQUENCE [LARGE SCALE GENOMIC DNA]</scope>
</reference>
<name>A0A0G1U7Q4_9BACT</name>
<accession>A0A0G1U7Q4</accession>
<proteinExistence type="inferred from homology"/>
<keyword evidence="2" id="KW-0645">Protease</keyword>
<dbReference type="Gene3D" id="3.40.50.880">
    <property type="match status" value="1"/>
</dbReference>
<evidence type="ECO:0000313" key="6">
    <source>
        <dbReference type="Proteomes" id="UP000033882"/>
    </source>
</evidence>
<dbReference type="GO" id="GO:0006508">
    <property type="term" value="P:proteolysis"/>
    <property type="evidence" value="ECO:0007669"/>
    <property type="project" value="UniProtKB-KW"/>
</dbReference>
<evidence type="ECO:0000256" key="4">
    <source>
        <dbReference type="ARBA" id="ARBA00022825"/>
    </source>
</evidence>
<dbReference type="InterPro" id="IPR029062">
    <property type="entry name" value="Class_I_gatase-like"/>
</dbReference>
<comment type="similarity">
    <text evidence="1">Belongs to the peptidase S51 family.</text>
</comment>
<dbReference type="Pfam" id="PF03575">
    <property type="entry name" value="Peptidase_S51"/>
    <property type="match status" value="1"/>
</dbReference>
<evidence type="ECO:0000256" key="3">
    <source>
        <dbReference type="ARBA" id="ARBA00022801"/>
    </source>
</evidence>
<dbReference type="Proteomes" id="UP000033882">
    <property type="component" value="Unassembled WGS sequence"/>
</dbReference>
<dbReference type="PANTHER" id="PTHR20842">
    <property type="entry name" value="PROTEASE S51 ALPHA-ASPARTYL DIPEPTIDASE"/>
    <property type="match status" value="1"/>
</dbReference>
<dbReference type="GO" id="GO:0008236">
    <property type="term" value="F:serine-type peptidase activity"/>
    <property type="evidence" value="ECO:0007669"/>
    <property type="project" value="UniProtKB-KW"/>
</dbReference>
<protein>
    <submittedName>
        <fullName evidence="5">Peptidase family S51</fullName>
    </submittedName>
</protein>
<organism evidence="5 6">
    <name type="scientific">Candidatus Wolfebacteria bacterium GW2011_GWA2_47_9b</name>
    <dbReference type="NCBI Taxonomy" id="1619005"/>
    <lineage>
        <taxon>Bacteria</taxon>
        <taxon>Candidatus Wolfeibacteriota</taxon>
    </lineage>
</organism>
<evidence type="ECO:0000256" key="2">
    <source>
        <dbReference type="ARBA" id="ARBA00022670"/>
    </source>
</evidence>
<dbReference type="EMBL" id="LCPB01000006">
    <property type="protein sequence ID" value="KKU90104.1"/>
    <property type="molecule type" value="Genomic_DNA"/>
</dbReference>
<keyword evidence="3" id="KW-0378">Hydrolase</keyword>